<dbReference type="PANTHER" id="PTHR33794:SF1">
    <property type="entry name" value="BACILLOLYSIN"/>
    <property type="match status" value="1"/>
</dbReference>
<feature type="chain" id="PRO_5040477093" evidence="8">
    <location>
        <begin position="31"/>
        <end position="731"/>
    </location>
</feature>
<evidence type="ECO:0000256" key="8">
    <source>
        <dbReference type="SAM" id="SignalP"/>
    </source>
</evidence>
<dbReference type="InterPro" id="IPR001570">
    <property type="entry name" value="Peptidase_M4_C_domain"/>
</dbReference>
<dbReference type="InterPro" id="IPR023612">
    <property type="entry name" value="Peptidase_M4"/>
</dbReference>
<accession>A0A9N8DW78</accession>
<feature type="region of interest" description="Disordered" evidence="7">
    <location>
        <begin position="652"/>
        <end position="698"/>
    </location>
</feature>
<dbReference type="SUPFAM" id="SSF55486">
    <property type="entry name" value="Metalloproteases ('zincins'), catalytic domain"/>
    <property type="match status" value="1"/>
</dbReference>
<comment type="caution">
    <text evidence="11">The sequence shown here is derived from an EMBL/GenBank/DDBJ whole genome shotgun (WGS) entry which is preliminary data.</text>
</comment>
<gene>
    <name evidence="11" type="ORF">SEMRO_421_G139510.1</name>
</gene>
<feature type="compositionally biased region" description="Pro residues" evidence="7">
    <location>
        <begin position="671"/>
        <end position="694"/>
    </location>
</feature>
<evidence type="ECO:0000313" key="12">
    <source>
        <dbReference type="Proteomes" id="UP001153069"/>
    </source>
</evidence>
<dbReference type="EMBL" id="CAICTM010000420">
    <property type="protein sequence ID" value="CAB9510123.1"/>
    <property type="molecule type" value="Genomic_DNA"/>
</dbReference>
<evidence type="ECO:0000256" key="5">
    <source>
        <dbReference type="ARBA" id="ARBA00022833"/>
    </source>
</evidence>
<evidence type="ECO:0000256" key="3">
    <source>
        <dbReference type="ARBA" id="ARBA00022723"/>
    </source>
</evidence>
<keyword evidence="8" id="KW-0732">Signal</keyword>
<keyword evidence="12" id="KW-1185">Reference proteome</keyword>
<dbReference type="Pfam" id="PF02868">
    <property type="entry name" value="Peptidase_M4_C"/>
    <property type="match status" value="1"/>
</dbReference>
<dbReference type="GO" id="GO:0004222">
    <property type="term" value="F:metalloendopeptidase activity"/>
    <property type="evidence" value="ECO:0007669"/>
    <property type="project" value="InterPro"/>
</dbReference>
<dbReference type="GO" id="GO:0046872">
    <property type="term" value="F:metal ion binding"/>
    <property type="evidence" value="ECO:0007669"/>
    <property type="project" value="UniProtKB-KW"/>
</dbReference>
<dbReference type="AlphaFoldDB" id="A0A9N8DW78"/>
<evidence type="ECO:0000256" key="4">
    <source>
        <dbReference type="ARBA" id="ARBA00022801"/>
    </source>
</evidence>
<feature type="signal peptide" evidence="8">
    <location>
        <begin position="1"/>
        <end position="30"/>
    </location>
</feature>
<keyword evidence="2 11" id="KW-0645">Protease</keyword>
<evidence type="ECO:0000256" key="1">
    <source>
        <dbReference type="ARBA" id="ARBA00009388"/>
    </source>
</evidence>
<feature type="region of interest" description="Disordered" evidence="7">
    <location>
        <begin position="233"/>
        <end position="264"/>
    </location>
</feature>
<keyword evidence="4" id="KW-0378">Hydrolase</keyword>
<evidence type="ECO:0000256" key="6">
    <source>
        <dbReference type="ARBA" id="ARBA00023049"/>
    </source>
</evidence>
<protein>
    <submittedName>
        <fullName evidence="11">Neutral protease</fullName>
    </submittedName>
</protein>
<feature type="compositionally biased region" description="Polar residues" evidence="7">
    <location>
        <begin position="652"/>
        <end position="670"/>
    </location>
</feature>
<dbReference type="PANTHER" id="PTHR33794">
    <property type="entry name" value="BACILLOLYSIN"/>
    <property type="match status" value="1"/>
</dbReference>
<sequence length="731" mass="79422">MHRYHRPKIRMSCFTLYLCLLLGRLYVATGYISPVPVDGDADGDVRCIGLQAAFDKLDSIQTADLDRIQNPPGNRNFDIRHVQRITRADGSTFADRVRLIERIMGIRIRGADVVVNFKGCPSGICPREVKSLSGKTFRDINVTKGYTIGDTAVADAREKLARVFGADDAGIGELSLEIFAASNGDYLAFFTDVLVEQDDYMRYFSVVMDAHTLGILSICNLVGPFSEEIERSVDVDSPAAPKGKKKSSSRGSSNGGSSRHRNLKKRVGSNRLPTYLRDLKEDEAKESVLISTSGIRCGSCAPDSKDVTWSSNYTSCQINSLYLNDTGRETTCLIGTNSLGETVLGAGPVPELHWEGTQDCKSTTKECQTTILPECSDAISDVQYGAIKTLTYFQDYLGVMGGLQESADDAVPIKANVHYNKRYCNAFYRYSANTVFFGDCDCSYWTPLTSIDIIAHEMSHGITRHSSALEYQYQSGGMNEAFSDIVAVVVETLADDSFDIPDFDIGEMLGANKLRNMERPRETSSIASVCEYQSNMDVHHASGPLNKAYVNSVKACTQNGCSDEAGCKILLGTIFMYANIQSLTTYSGYLDGATATCSIVDEYYASKSPETSCEEASIVTFIRQGWSTVDVAVNENCESETCCTEACPAIQSAPQGPTSSPTKEPTRSPTAPQPTPMPTVSSTPPPTTPPPTAPPVAAEEADSPLLKILQFISGVLNLFNSLFGAEPEGTV</sequence>
<dbReference type="InterPro" id="IPR013856">
    <property type="entry name" value="Peptidase_M4_domain"/>
</dbReference>
<keyword evidence="3" id="KW-0479">Metal-binding</keyword>
<evidence type="ECO:0000259" key="10">
    <source>
        <dbReference type="Pfam" id="PF02868"/>
    </source>
</evidence>
<dbReference type="GO" id="GO:0006508">
    <property type="term" value="P:proteolysis"/>
    <property type="evidence" value="ECO:0007669"/>
    <property type="project" value="UniProtKB-KW"/>
</dbReference>
<feature type="domain" description="Peptidase M4" evidence="9">
    <location>
        <begin position="320"/>
        <end position="463"/>
    </location>
</feature>
<organism evidence="11 12">
    <name type="scientific">Seminavis robusta</name>
    <dbReference type="NCBI Taxonomy" id="568900"/>
    <lineage>
        <taxon>Eukaryota</taxon>
        <taxon>Sar</taxon>
        <taxon>Stramenopiles</taxon>
        <taxon>Ochrophyta</taxon>
        <taxon>Bacillariophyta</taxon>
        <taxon>Bacillariophyceae</taxon>
        <taxon>Bacillariophycidae</taxon>
        <taxon>Naviculales</taxon>
        <taxon>Naviculaceae</taxon>
        <taxon>Seminavis</taxon>
    </lineage>
</organism>
<evidence type="ECO:0000256" key="7">
    <source>
        <dbReference type="SAM" id="MobiDB-lite"/>
    </source>
</evidence>
<evidence type="ECO:0000256" key="2">
    <source>
        <dbReference type="ARBA" id="ARBA00022670"/>
    </source>
</evidence>
<dbReference type="Gene3D" id="3.10.170.10">
    <property type="match status" value="1"/>
</dbReference>
<keyword evidence="5" id="KW-0862">Zinc</keyword>
<evidence type="ECO:0000313" key="11">
    <source>
        <dbReference type="EMBL" id="CAB9510123.1"/>
    </source>
</evidence>
<feature type="domain" description="Peptidase M4 C-terminal" evidence="10">
    <location>
        <begin position="467"/>
        <end position="611"/>
    </location>
</feature>
<name>A0A9N8DW78_9STRA</name>
<dbReference type="Gene3D" id="1.10.390.10">
    <property type="entry name" value="Neutral Protease Domain 2"/>
    <property type="match status" value="1"/>
</dbReference>
<keyword evidence="6" id="KW-0482">Metalloprotease</keyword>
<dbReference type="PRINTS" id="PR00730">
    <property type="entry name" value="THERMOLYSIN"/>
</dbReference>
<evidence type="ECO:0000259" key="9">
    <source>
        <dbReference type="Pfam" id="PF01447"/>
    </source>
</evidence>
<proteinExistence type="inferred from homology"/>
<reference evidence="11" key="1">
    <citation type="submission" date="2020-06" db="EMBL/GenBank/DDBJ databases">
        <authorList>
            <consortium name="Plant Systems Biology data submission"/>
        </authorList>
    </citation>
    <scope>NUCLEOTIDE SEQUENCE</scope>
    <source>
        <strain evidence="11">D6</strain>
    </source>
</reference>
<dbReference type="InterPro" id="IPR050728">
    <property type="entry name" value="Zinc_Metalloprotease_M4"/>
</dbReference>
<dbReference type="InterPro" id="IPR027268">
    <property type="entry name" value="Peptidase_M4/M1_CTD_sf"/>
</dbReference>
<dbReference type="Pfam" id="PF01447">
    <property type="entry name" value="Peptidase_M4"/>
    <property type="match status" value="1"/>
</dbReference>
<comment type="similarity">
    <text evidence="1">Belongs to the peptidase M4 family.</text>
</comment>
<dbReference type="Proteomes" id="UP001153069">
    <property type="component" value="Unassembled WGS sequence"/>
</dbReference>
<dbReference type="OrthoDB" id="5332336at2759"/>